<dbReference type="EMBL" id="JAYMYJ010000110">
    <property type="protein sequence ID" value="MEB4591594.1"/>
    <property type="molecule type" value="Genomic_DNA"/>
</dbReference>
<gene>
    <name evidence="2" type="ORF">VSS37_11430</name>
</gene>
<name>A0ABU6CXP2_9GAMM</name>
<keyword evidence="3" id="KW-1185">Reference proteome</keyword>
<feature type="domain" description="Bacterial transcriptional activator" evidence="1">
    <location>
        <begin position="100"/>
        <end position="239"/>
    </location>
</feature>
<evidence type="ECO:0000313" key="2">
    <source>
        <dbReference type="EMBL" id="MEB4591594.1"/>
    </source>
</evidence>
<accession>A0ABU6CXP2</accession>
<organism evidence="2 3">
    <name type="scientific">Candidatus Thiothrix phosphatis</name>
    <dbReference type="NCBI Taxonomy" id="3112415"/>
    <lineage>
        <taxon>Bacteria</taxon>
        <taxon>Pseudomonadati</taxon>
        <taxon>Pseudomonadota</taxon>
        <taxon>Gammaproteobacteria</taxon>
        <taxon>Thiotrichales</taxon>
        <taxon>Thiotrichaceae</taxon>
        <taxon>Thiothrix</taxon>
    </lineage>
</organism>
<dbReference type="InterPro" id="IPR036388">
    <property type="entry name" value="WH-like_DNA-bd_sf"/>
</dbReference>
<reference evidence="3" key="1">
    <citation type="submission" date="2023-07" db="EMBL/GenBank/DDBJ databases">
        <title>The carbon used by Thiothrix.</title>
        <authorList>
            <person name="Chen L."/>
        </authorList>
    </citation>
    <scope>NUCLEOTIDE SEQUENCE [LARGE SCALE GENOMIC DNA]</scope>
</reference>
<comment type="caution">
    <text evidence="2">The sequence shown here is derived from an EMBL/GenBank/DDBJ whole genome shotgun (WGS) entry which is preliminary data.</text>
</comment>
<dbReference type="Pfam" id="PF03704">
    <property type="entry name" value="BTAD"/>
    <property type="match status" value="1"/>
</dbReference>
<evidence type="ECO:0000259" key="1">
    <source>
        <dbReference type="SMART" id="SM01043"/>
    </source>
</evidence>
<dbReference type="RefSeq" id="WP_324695310.1">
    <property type="nucleotide sequence ID" value="NZ_JAYMYJ010000110.1"/>
</dbReference>
<dbReference type="InterPro" id="IPR016032">
    <property type="entry name" value="Sig_transdc_resp-reg_C-effctor"/>
</dbReference>
<dbReference type="InterPro" id="IPR051677">
    <property type="entry name" value="AfsR-DnrI-RedD_regulator"/>
</dbReference>
<dbReference type="PANTHER" id="PTHR35807">
    <property type="entry name" value="TRANSCRIPTIONAL REGULATOR REDD-RELATED"/>
    <property type="match status" value="1"/>
</dbReference>
<dbReference type="Gene3D" id="1.10.10.10">
    <property type="entry name" value="Winged helix-like DNA-binding domain superfamily/Winged helix DNA-binding domain"/>
    <property type="match status" value="1"/>
</dbReference>
<protein>
    <submittedName>
        <fullName evidence="2">Bacterial transcriptional activator domain-containing protein</fullName>
    </submittedName>
</protein>
<dbReference type="SUPFAM" id="SSF48452">
    <property type="entry name" value="TPR-like"/>
    <property type="match status" value="1"/>
</dbReference>
<proteinExistence type="predicted"/>
<sequence length="406" mass="44525">MEKFRLTLFGGFQLADAAGKMLTPATRKARALLAWLALTSDREHPREKIAALFWPDSDESQARHSLRQTLVELHRLIPEDYAALRTTRDWISLDSQLISIDAQAFNTALAQGDEHSLDKALELYQGELLEGCNPRSDMFSAWLETYRNDYSLRAAATLRQRLNMLLEQQDYPRSLHYATQLMALDPLQESAYRALMQAHHGLGDPAAAHRWYQHCRNVLQQELGVAPSPETEALLEKIAASQASPTAKMDSHIPQQCGCASPKIRPDSSERILCLVKNALNGIVCNRLGHSFLIRGGNAQTKHQLVESILTVAQEHGFNCQRSEIPPSGAGGLIPAGCPNTAQPCLFVVEHIHLAKLATLKALAALISAAGGGGALLVMTSRLEGEPLDPAWRGAMRGAPLTTIDL</sequence>
<dbReference type="InterPro" id="IPR011990">
    <property type="entry name" value="TPR-like_helical_dom_sf"/>
</dbReference>
<dbReference type="Gene3D" id="1.25.40.10">
    <property type="entry name" value="Tetratricopeptide repeat domain"/>
    <property type="match status" value="1"/>
</dbReference>
<dbReference type="SMART" id="SM01043">
    <property type="entry name" value="BTAD"/>
    <property type="match status" value="1"/>
</dbReference>
<dbReference type="SUPFAM" id="SSF46894">
    <property type="entry name" value="C-terminal effector domain of the bipartite response regulators"/>
    <property type="match status" value="1"/>
</dbReference>
<dbReference type="InterPro" id="IPR005158">
    <property type="entry name" value="BTAD"/>
</dbReference>
<evidence type="ECO:0000313" key="3">
    <source>
        <dbReference type="Proteomes" id="UP001308005"/>
    </source>
</evidence>
<dbReference type="Proteomes" id="UP001308005">
    <property type="component" value="Unassembled WGS sequence"/>
</dbReference>
<reference evidence="2 3" key="2">
    <citation type="submission" date="2024-01" db="EMBL/GenBank/DDBJ databases">
        <authorList>
            <person name="Xie X."/>
        </authorList>
    </citation>
    <scope>NUCLEOTIDE SEQUENCE [LARGE SCALE GENOMIC DNA]</scope>
    <source>
        <strain evidence="2">SCUT-1</strain>
    </source>
</reference>